<dbReference type="InterPro" id="IPR001138">
    <property type="entry name" value="Zn2Cys6_DnaBD"/>
</dbReference>
<dbReference type="Pfam" id="PF11951">
    <property type="entry name" value="Fungal_trans_2"/>
    <property type="match status" value="1"/>
</dbReference>
<feature type="domain" description="Zn(2)-C6 fungal-type" evidence="5">
    <location>
        <begin position="9"/>
        <end position="37"/>
    </location>
</feature>
<dbReference type="PANTHER" id="PTHR38111">
    <property type="entry name" value="ZN(2)-C6 FUNGAL-TYPE DOMAIN-CONTAINING PROTEIN-RELATED"/>
    <property type="match status" value="1"/>
</dbReference>
<keyword evidence="1" id="KW-0805">Transcription regulation</keyword>
<dbReference type="EMBL" id="KN846959">
    <property type="protein sequence ID" value="KIW67820.1"/>
    <property type="molecule type" value="Genomic_DNA"/>
</dbReference>
<gene>
    <name evidence="6" type="ORF">PV04_07046</name>
</gene>
<dbReference type="GO" id="GO:0000981">
    <property type="term" value="F:DNA-binding transcription factor activity, RNA polymerase II-specific"/>
    <property type="evidence" value="ECO:0007669"/>
    <property type="project" value="InterPro"/>
</dbReference>
<dbReference type="CDD" id="cd00067">
    <property type="entry name" value="GAL4"/>
    <property type="match status" value="1"/>
</dbReference>
<proteinExistence type="predicted"/>
<dbReference type="InterPro" id="IPR053178">
    <property type="entry name" value="Osmoadaptation_assoc"/>
</dbReference>
<name>A0A0D2FMA7_9EURO</name>
<dbReference type="PANTHER" id="PTHR38111:SF11">
    <property type="entry name" value="TRANSCRIPTION FACTOR DOMAIN-CONTAINING PROTEIN-RELATED"/>
    <property type="match status" value="1"/>
</dbReference>
<dbReference type="Pfam" id="PF00172">
    <property type="entry name" value="Zn_clus"/>
    <property type="match status" value="1"/>
</dbReference>
<dbReference type="Gene3D" id="4.10.240.10">
    <property type="entry name" value="Zn(2)-C6 fungal-type DNA-binding domain"/>
    <property type="match status" value="1"/>
</dbReference>
<reference evidence="6 7" key="1">
    <citation type="submission" date="2015-01" db="EMBL/GenBank/DDBJ databases">
        <title>The Genome Sequence of Capronia semiimmersa CBS27337.</title>
        <authorList>
            <consortium name="The Broad Institute Genomics Platform"/>
            <person name="Cuomo C."/>
            <person name="de Hoog S."/>
            <person name="Gorbushina A."/>
            <person name="Stielow B."/>
            <person name="Teixiera M."/>
            <person name="Abouelleil A."/>
            <person name="Chapman S.B."/>
            <person name="Priest M."/>
            <person name="Young S.K."/>
            <person name="Wortman J."/>
            <person name="Nusbaum C."/>
            <person name="Birren B."/>
        </authorList>
    </citation>
    <scope>NUCLEOTIDE SEQUENCE [LARGE SCALE GENOMIC DNA]</scope>
    <source>
        <strain evidence="6 7">CBS 27337</strain>
    </source>
</reference>
<dbReference type="PROSITE" id="PS00463">
    <property type="entry name" value="ZN2_CY6_FUNGAL_1"/>
    <property type="match status" value="1"/>
</dbReference>
<keyword evidence="4" id="KW-0539">Nucleus</keyword>
<dbReference type="GO" id="GO:0008270">
    <property type="term" value="F:zinc ion binding"/>
    <property type="evidence" value="ECO:0007669"/>
    <property type="project" value="InterPro"/>
</dbReference>
<evidence type="ECO:0000256" key="2">
    <source>
        <dbReference type="ARBA" id="ARBA00023125"/>
    </source>
</evidence>
<dbReference type="STRING" id="5601.A0A0D2FMA7"/>
<accession>A0A0D2FMA7</accession>
<keyword evidence="3" id="KW-0804">Transcription</keyword>
<protein>
    <recommendedName>
        <fullName evidence="5">Zn(2)-C6 fungal-type domain-containing protein</fullName>
    </recommendedName>
</protein>
<sequence length="544" mass="60190">MVGVPHSKGCISCRARHKGCDAQKPSCGQCIRRGVRCPGYAKELKMVIVQPGKKKDTLVVTRSSLGSSASTINRDVSTDLSLVGLLPSLLSTAFRSQTYERFVTAYAPHSTDTWARLPTDLGIMPSTSWLQAAIAIAPTDSVLNNSLTAMALAQVGRMTRQPKLLLGSRRLYIEALSGLNRRLKSGSECFTDTTIAAVTTLSVYEMQEGSSEGRSTSWESHVKGASALIQLRGRANFSTPLSNRIFLGAQIAELIAAVGSRKRAVNASLWSRTCQGSMTDSSFVSSMRLFEILHTLPEIMRDCESIYPPSDAEKQTADGVNNALASVTQNCQDFEICLNEWYNDLEARYQGNHSGMRPQSNAPLAFDVTKTTFASKLYWFEPSTLYSKLPRDSAARIFPFFICFPNPDIAFQIVLHWTGLLLMHIALHLVDTGLDQPNPNRSAPRVTEFIFTHDARSLALLIAQSLEYFLHPDMGLLGTNLIGFPLSAAQRYFQHAGTKEQLWFDVIFHRIAEMKSGLAGFLEDMAKRNTVRLVIPWHRTSLRG</sequence>
<dbReference type="AlphaFoldDB" id="A0A0D2FMA7"/>
<dbReference type="Proteomes" id="UP000054266">
    <property type="component" value="Unassembled WGS sequence"/>
</dbReference>
<dbReference type="PROSITE" id="PS50048">
    <property type="entry name" value="ZN2_CY6_FUNGAL_2"/>
    <property type="match status" value="1"/>
</dbReference>
<dbReference type="InterPro" id="IPR036864">
    <property type="entry name" value="Zn2-C6_fun-type_DNA-bd_sf"/>
</dbReference>
<keyword evidence="7" id="KW-1185">Reference proteome</keyword>
<evidence type="ECO:0000256" key="3">
    <source>
        <dbReference type="ARBA" id="ARBA00023163"/>
    </source>
</evidence>
<organism evidence="6 7">
    <name type="scientific">Phialophora macrospora</name>
    <dbReference type="NCBI Taxonomy" id="1851006"/>
    <lineage>
        <taxon>Eukaryota</taxon>
        <taxon>Fungi</taxon>
        <taxon>Dikarya</taxon>
        <taxon>Ascomycota</taxon>
        <taxon>Pezizomycotina</taxon>
        <taxon>Eurotiomycetes</taxon>
        <taxon>Chaetothyriomycetidae</taxon>
        <taxon>Chaetothyriales</taxon>
        <taxon>Herpotrichiellaceae</taxon>
        <taxon>Phialophora</taxon>
    </lineage>
</organism>
<evidence type="ECO:0000256" key="1">
    <source>
        <dbReference type="ARBA" id="ARBA00023015"/>
    </source>
</evidence>
<dbReference type="HOGENOM" id="CLU_021599_2_2_1"/>
<dbReference type="InterPro" id="IPR021858">
    <property type="entry name" value="Fun_TF"/>
</dbReference>
<dbReference type="GO" id="GO:0003677">
    <property type="term" value="F:DNA binding"/>
    <property type="evidence" value="ECO:0007669"/>
    <property type="project" value="UniProtKB-KW"/>
</dbReference>
<evidence type="ECO:0000259" key="5">
    <source>
        <dbReference type="PROSITE" id="PS50048"/>
    </source>
</evidence>
<evidence type="ECO:0000256" key="4">
    <source>
        <dbReference type="ARBA" id="ARBA00023242"/>
    </source>
</evidence>
<dbReference type="SMART" id="SM00066">
    <property type="entry name" value="GAL4"/>
    <property type="match status" value="1"/>
</dbReference>
<evidence type="ECO:0000313" key="6">
    <source>
        <dbReference type="EMBL" id="KIW67820.1"/>
    </source>
</evidence>
<evidence type="ECO:0000313" key="7">
    <source>
        <dbReference type="Proteomes" id="UP000054266"/>
    </source>
</evidence>
<dbReference type="SUPFAM" id="SSF57701">
    <property type="entry name" value="Zn2/Cys6 DNA-binding domain"/>
    <property type="match status" value="1"/>
</dbReference>
<keyword evidence="2" id="KW-0238">DNA-binding</keyword>